<protein>
    <submittedName>
        <fullName evidence="1">Uncharacterized protein</fullName>
    </submittedName>
</protein>
<gene>
    <name evidence="1" type="ORF">DV515_00008754</name>
</gene>
<accession>A0A3L8SEG9</accession>
<organism evidence="1 2">
    <name type="scientific">Chloebia gouldiae</name>
    <name type="common">Gouldian finch</name>
    <name type="synonym">Erythrura gouldiae</name>
    <dbReference type="NCBI Taxonomy" id="44316"/>
    <lineage>
        <taxon>Eukaryota</taxon>
        <taxon>Metazoa</taxon>
        <taxon>Chordata</taxon>
        <taxon>Craniata</taxon>
        <taxon>Vertebrata</taxon>
        <taxon>Euteleostomi</taxon>
        <taxon>Archelosauria</taxon>
        <taxon>Archosauria</taxon>
        <taxon>Dinosauria</taxon>
        <taxon>Saurischia</taxon>
        <taxon>Theropoda</taxon>
        <taxon>Coelurosauria</taxon>
        <taxon>Aves</taxon>
        <taxon>Neognathae</taxon>
        <taxon>Neoaves</taxon>
        <taxon>Telluraves</taxon>
        <taxon>Australaves</taxon>
        <taxon>Passeriformes</taxon>
        <taxon>Passeroidea</taxon>
        <taxon>Passeridae</taxon>
        <taxon>Chloebia</taxon>
    </lineage>
</organism>
<proteinExistence type="predicted"/>
<name>A0A3L8SEG9_CHLGU</name>
<evidence type="ECO:0000313" key="2">
    <source>
        <dbReference type="Proteomes" id="UP000276834"/>
    </source>
</evidence>
<evidence type="ECO:0000313" key="1">
    <source>
        <dbReference type="EMBL" id="RLW00480.1"/>
    </source>
</evidence>
<feature type="non-terminal residue" evidence="1">
    <location>
        <position position="59"/>
    </location>
</feature>
<dbReference type="AlphaFoldDB" id="A0A3L8SEG9"/>
<sequence>MLNLFLELIAVGFPQDPSALWSLESSSEEQWKCLKVSLQDPLEFTVGICTSGCPWIQVP</sequence>
<keyword evidence="2" id="KW-1185">Reference proteome</keyword>
<dbReference type="EMBL" id="QUSF01000027">
    <property type="protein sequence ID" value="RLW00480.1"/>
    <property type="molecule type" value="Genomic_DNA"/>
</dbReference>
<dbReference type="Proteomes" id="UP000276834">
    <property type="component" value="Unassembled WGS sequence"/>
</dbReference>
<reference evidence="1 2" key="1">
    <citation type="journal article" date="2018" name="Proc. R. Soc. B">
        <title>A non-coding region near Follistatin controls head colour polymorphism in the Gouldian finch.</title>
        <authorList>
            <person name="Toomey M.B."/>
            <person name="Marques C.I."/>
            <person name="Andrade P."/>
            <person name="Araujo P.M."/>
            <person name="Sabatino S."/>
            <person name="Gazda M.A."/>
            <person name="Afonso S."/>
            <person name="Lopes R.J."/>
            <person name="Corbo J.C."/>
            <person name="Carneiro M."/>
        </authorList>
    </citation>
    <scope>NUCLEOTIDE SEQUENCE [LARGE SCALE GENOMIC DNA]</scope>
    <source>
        <strain evidence="1">Red01</strain>
        <tissue evidence="1">Muscle</tissue>
    </source>
</reference>
<comment type="caution">
    <text evidence="1">The sequence shown here is derived from an EMBL/GenBank/DDBJ whole genome shotgun (WGS) entry which is preliminary data.</text>
</comment>